<feature type="domain" description="Alpha/beta hydrolase fold-3" evidence="2">
    <location>
        <begin position="83"/>
        <end position="275"/>
    </location>
</feature>
<protein>
    <submittedName>
        <fullName evidence="3">Alpha/Beta hydrolase protein</fullName>
    </submittedName>
</protein>
<proteinExistence type="predicted"/>
<keyword evidence="4" id="KW-1185">Reference proteome</keyword>
<dbReference type="InterPro" id="IPR029058">
    <property type="entry name" value="AB_hydrolase_fold"/>
</dbReference>
<sequence>MASTGTHLRAPVSLCTAIRFSIRAFLAKHFAGYGMNYLKSLDRPFWTSVAPSLIKTYPCRPHLKNNRIHFPPAHTPGQRHPVLVLIHGGGFVLGTPAMDDEQAHLLAAKGYLVASLDYSLARFPAPLHDLVALVSALLDDMELLPLMDLDRVAVGGFSAGALMTLALAQVPELKHRIKALVPVQPLTDWSGSQRDPARGHTNAWGGREALPHDQPVFDWAYVPAGADLRDPLLSPAWATRGAIPQPVFLVTSSDDSLCDEGAVLARKLAGKEGKDFDATDSWAENGVRYECVKDMPHTFTHFWVRPKDEVWKARRKEAADGLWKKVVAWLDESLDVEKAR</sequence>
<comment type="caution">
    <text evidence="3">The sequence shown here is derived from an EMBL/GenBank/DDBJ whole genome shotgun (WGS) entry which is preliminary data.</text>
</comment>
<dbReference type="GO" id="GO:0016787">
    <property type="term" value="F:hydrolase activity"/>
    <property type="evidence" value="ECO:0007669"/>
    <property type="project" value="UniProtKB-KW"/>
</dbReference>
<dbReference type="Gene3D" id="3.40.50.1820">
    <property type="entry name" value="alpha/beta hydrolase"/>
    <property type="match status" value="1"/>
</dbReference>
<gene>
    <name evidence="3" type="ORF">DFH08DRAFT_362415</name>
</gene>
<evidence type="ECO:0000313" key="4">
    <source>
        <dbReference type="Proteomes" id="UP001218218"/>
    </source>
</evidence>
<dbReference type="Pfam" id="PF07859">
    <property type="entry name" value="Abhydrolase_3"/>
    <property type="match status" value="1"/>
</dbReference>
<dbReference type="EMBL" id="JARIHO010000005">
    <property type="protein sequence ID" value="KAJ7360982.1"/>
    <property type="molecule type" value="Genomic_DNA"/>
</dbReference>
<evidence type="ECO:0000313" key="3">
    <source>
        <dbReference type="EMBL" id="KAJ7360982.1"/>
    </source>
</evidence>
<dbReference type="SUPFAM" id="SSF53474">
    <property type="entry name" value="alpha/beta-Hydrolases"/>
    <property type="match status" value="1"/>
</dbReference>
<organism evidence="3 4">
    <name type="scientific">Mycena albidolilacea</name>
    <dbReference type="NCBI Taxonomy" id="1033008"/>
    <lineage>
        <taxon>Eukaryota</taxon>
        <taxon>Fungi</taxon>
        <taxon>Dikarya</taxon>
        <taxon>Basidiomycota</taxon>
        <taxon>Agaricomycotina</taxon>
        <taxon>Agaricomycetes</taxon>
        <taxon>Agaricomycetidae</taxon>
        <taxon>Agaricales</taxon>
        <taxon>Marasmiineae</taxon>
        <taxon>Mycenaceae</taxon>
        <taxon>Mycena</taxon>
    </lineage>
</organism>
<dbReference type="PANTHER" id="PTHR48081">
    <property type="entry name" value="AB HYDROLASE SUPERFAMILY PROTEIN C4A8.06C"/>
    <property type="match status" value="1"/>
</dbReference>
<dbReference type="Proteomes" id="UP001218218">
    <property type="component" value="Unassembled WGS sequence"/>
</dbReference>
<name>A0AAD7F100_9AGAR</name>
<evidence type="ECO:0000259" key="2">
    <source>
        <dbReference type="Pfam" id="PF07859"/>
    </source>
</evidence>
<dbReference type="InterPro" id="IPR013094">
    <property type="entry name" value="AB_hydrolase_3"/>
</dbReference>
<accession>A0AAD7F100</accession>
<reference evidence="3" key="1">
    <citation type="submission" date="2023-03" db="EMBL/GenBank/DDBJ databases">
        <title>Massive genome expansion in bonnet fungi (Mycena s.s.) driven by repeated elements and novel gene families across ecological guilds.</title>
        <authorList>
            <consortium name="Lawrence Berkeley National Laboratory"/>
            <person name="Harder C.B."/>
            <person name="Miyauchi S."/>
            <person name="Viragh M."/>
            <person name="Kuo A."/>
            <person name="Thoen E."/>
            <person name="Andreopoulos B."/>
            <person name="Lu D."/>
            <person name="Skrede I."/>
            <person name="Drula E."/>
            <person name="Henrissat B."/>
            <person name="Morin E."/>
            <person name="Kohler A."/>
            <person name="Barry K."/>
            <person name="LaButti K."/>
            <person name="Morin E."/>
            <person name="Salamov A."/>
            <person name="Lipzen A."/>
            <person name="Mereny Z."/>
            <person name="Hegedus B."/>
            <person name="Baldrian P."/>
            <person name="Stursova M."/>
            <person name="Weitz H."/>
            <person name="Taylor A."/>
            <person name="Grigoriev I.V."/>
            <person name="Nagy L.G."/>
            <person name="Martin F."/>
            <person name="Kauserud H."/>
        </authorList>
    </citation>
    <scope>NUCLEOTIDE SEQUENCE</scope>
    <source>
        <strain evidence="3">CBHHK002</strain>
    </source>
</reference>
<dbReference type="InterPro" id="IPR050300">
    <property type="entry name" value="GDXG_lipolytic_enzyme"/>
</dbReference>
<evidence type="ECO:0000256" key="1">
    <source>
        <dbReference type="ARBA" id="ARBA00022801"/>
    </source>
</evidence>
<dbReference type="AlphaFoldDB" id="A0AAD7F100"/>
<keyword evidence="1 3" id="KW-0378">Hydrolase</keyword>